<evidence type="ECO:0000313" key="2">
    <source>
        <dbReference type="EMBL" id="TNN23108.1"/>
    </source>
</evidence>
<evidence type="ECO:0000256" key="1">
    <source>
        <dbReference type="SAM" id="MobiDB-lite"/>
    </source>
</evidence>
<keyword evidence="3" id="KW-1185">Reference proteome</keyword>
<accession>A0A4Z2E2X2</accession>
<feature type="compositionally biased region" description="Low complexity" evidence="1">
    <location>
        <begin position="1"/>
        <end position="14"/>
    </location>
</feature>
<dbReference type="Proteomes" id="UP000314294">
    <property type="component" value="Unassembled WGS sequence"/>
</dbReference>
<feature type="region of interest" description="Disordered" evidence="1">
    <location>
        <begin position="1"/>
        <end position="25"/>
    </location>
</feature>
<reference evidence="2 3" key="1">
    <citation type="submission" date="2019-03" db="EMBL/GenBank/DDBJ databases">
        <title>First draft genome of Liparis tanakae, snailfish: a comprehensive survey of snailfish specific genes.</title>
        <authorList>
            <person name="Kim W."/>
            <person name="Song I."/>
            <person name="Jeong J.-H."/>
            <person name="Kim D."/>
            <person name="Kim S."/>
            <person name="Ryu S."/>
            <person name="Song J.Y."/>
            <person name="Lee S.K."/>
        </authorList>
    </citation>
    <scope>NUCLEOTIDE SEQUENCE [LARGE SCALE GENOMIC DNA]</scope>
    <source>
        <tissue evidence="2">Muscle</tissue>
    </source>
</reference>
<name>A0A4Z2E2X2_9TELE</name>
<organism evidence="2 3">
    <name type="scientific">Liparis tanakae</name>
    <name type="common">Tanaka's snailfish</name>
    <dbReference type="NCBI Taxonomy" id="230148"/>
    <lineage>
        <taxon>Eukaryota</taxon>
        <taxon>Metazoa</taxon>
        <taxon>Chordata</taxon>
        <taxon>Craniata</taxon>
        <taxon>Vertebrata</taxon>
        <taxon>Euteleostomi</taxon>
        <taxon>Actinopterygii</taxon>
        <taxon>Neopterygii</taxon>
        <taxon>Teleostei</taxon>
        <taxon>Neoteleostei</taxon>
        <taxon>Acanthomorphata</taxon>
        <taxon>Eupercaria</taxon>
        <taxon>Perciformes</taxon>
        <taxon>Cottioidei</taxon>
        <taxon>Cottales</taxon>
        <taxon>Liparidae</taxon>
        <taxon>Liparis</taxon>
    </lineage>
</organism>
<proteinExistence type="predicted"/>
<comment type="caution">
    <text evidence="2">The sequence shown here is derived from an EMBL/GenBank/DDBJ whole genome shotgun (WGS) entry which is preliminary data.</text>
</comment>
<gene>
    <name evidence="2" type="ORF">EYF80_066775</name>
</gene>
<dbReference type="EMBL" id="SRLO01019740">
    <property type="protein sequence ID" value="TNN23108.1"/>
    <property type="molecule type" value="Genomic_DNA"/>
</dbReference>
<protein>
    <submittedName>
        <fullName evidence="2">Uncharacterized protein</fullName>
    </submittedName>
</protein>
<sequence>MSDGSDGSSSDLGSGQHGKQKGSAFRISLLEYTSPPPSKYTSPETIRERMATFGSVDDVWGGGWKTIPE</sequence>
<dbReference type="AlphaFoldDB" id="A0A4Z2E2X2"/>
<evidence type="ECO:0000313" key="3">
    <source>
        <dbReference type="Proteomes" id="UP000314294"/>
    </source>
</evidence>